<dbReference type="Proteomes" id="UP001165283">
    <property type="component" value="Unassembled WGS sequence"/>
</dbReference>
<sequence>MSGKTVLISGGGIAGPAVAYWLQRFGFVPTVVERAAAPRPGGHAVDLRGASPGVVERMGLLDEVRGRSLHERGMAFVDADGRHRAEIPVEAFGGRGGVAEIEILRGDLAEVLVDATGDGVEYRYGDHITALDQDADGVRARFASAVEERYDLVIGADGAHSRVRALAFGPEERFAHPLGACTAHYTIPAERAVADGLDLGEWFSVHSAPGRRMVATRPDRDGGIKAMFMIGSSGADDALLRDPVAQRALLRERFADVGWQARAMLAAMDGADDFYFDSYAQVRMPTWSNGRVVLLGDAAYCPSPITGQGTNLALVGAYVLAGELALAGDDVAAGAAAYERALREYVQRNHKLPPGGLSAMLPGSRFAIRMGYAFNRLMTSRFVEPLATRLMLGDDDGFTPRDYPADLASPTRCA</sequence>
<evidence type="ECO:0000313" key="2">
    <source>
        <dbReference type="EMBL" id="MCO1655251.1"/>
    </source>
</evidence>
<dbReference type="EMBL" id="JAGSOV010000020">
    <property type="protein sequence ID" value="MCO1655251.1"/>
    <property type="molecule type" value="Genomic_DNA"/>
</dbReference>
<keyword evidence="2" id="KW-0560">Oxidoreductase</keyword>
<feature type="domain" description="FAD-binding" evidence="1">
    <location>
        <begin position="5"/>
        <end position="338"/>
    </location>
</feature>
<dbReference type="Gene3D" id="3.50.50.60">
    <property type="entry name" value="FAD/NAD(P)-binding domain"/>
    <property type="match status" value="1"/>
</dbReference>
<dbReference type="PANTHER" id="PTHR46865:SF2">
    <property type="entry name" value="MONOOXYGENASE"/>
    <property type="match status" value="1"/>
</dbReference>
<comment type="caution">
    <text evidence="2">The sequence shown here is derived from an EMBL/GenBank/DDBJ whole genome shotgun (WGS) entry which is preliminary data.</text>
</comment>
<accession>A0ABT0ZWZ8</accession>
<keyword evidence="3" id="KW-1185">Reference proteome</keyword>
<dbReference type="InterPro" id="IPR002938">
    <property type="entry name" value="FAD-bd"/>
</dbReference>
<keyword evidence="2" id="KW-0503">Monooxygenase</keyword>
<dbReference type="Gene3D" id="3.30.9.10">
    <property type="entry name" value="D-Amino Acid Oxidase, subunit A, domain 2"/>
    <property type="match status" value="1"/>
</dbReference>
<dbReference type="InterPro" id="IPR036188">
    <property type="entry name" value="FAD/NAD-bd_sf"/>
</dbReference>
<protein>
    <submittedName>
        <fullName evidence="2">FAD-dependent monooxygenase</fullName>
    </submittedName>
</protein>
<dbReference type="Pfam" id="PF01494">
    <property type="entry name" value="FAD_binding_3"/>
    <property type="match status" value="1"/>
</dbReference>
<reference evidence="2" key="1">
    <citation type="submission" date="2021-04" db="EMBL/GenBank/DDBJ databases">
        <title>Pseudonocardia sp. nov., isolated from sandy soil of mangrove forest.</title>
        <authorList>
            <person name="Zan Z."/>
            <person name="Huang R."/>
            <person name="Liu W."/>
        </authorList>
    </citation>
    <scope>NUCLEOTIDE SEQUENCE</scope>
    <source>
        <strain evidence="2">S2-4</strain>
    </source>
</reference>
<organism evidence="2 3">
    <name type="scientific">Pseudonocardia humida</name>
    <dbReference type="NCBI Taxonomy" id="2800819"/>
    <lineage>
        <taxon>Bacteria</taxon>
        <taxon>Bacillati</taxon>
        <taxon>Actinomycetota</taxon>
        <taxon>Actinomycetes</taxon>
        <taxon>Pseudonocardiales</taxon>
        <taxon>Pseudonocardiaceae</taxon>
        <taxon>Pseudonocardia</taxon>
    </lineage>
</organism>
<dbReference type="PANTHER" id="PTHR46865">
    <property type="entry name" value="OXIDOREDUCTASE-RELATED"/>
    <property type="match status" value="1"/>
</dbReference>
<evidence type="ECO:0000313" key="3">
    <source>
        <dbReference type="Proteomes" id="UP001165283"/>
    </source>
</evidence>
<evidence type="ECO:0000259" key="1">
    <source>
        <dbReference type="Pfam" id="PF01494"/>
    </source>
</evidence>
<dbReference type="InterPro" id="IPR051704">
    <property type="entry name" value="FAD_aromatic-hydroxylase"/>
</dbReference>
<proteinExistence type="predicted"/>
<name>A0ABT0ZWZ8_9PSEU</name>
<gene>
    <name evidence="2" type="ORF">KDL28_09310</name>
</gene>
<dbReference type="SUPFAM" id="SSF51905">
    <property type="entry name" value="FAD/NAD(P)-binding domain"/>
    <property type="match status" value="1"/>
</dbReference>
<dbReference type="PRINTS" id="PR00420">
    <property type="entry name" value="RNGMNOXGNASE"/>
</dbReference>
<dbReference type="GO" id="GO:0004497">
    <property type="term" value="F:monooxygenase activity"/>
    <property type="evidence" value="ECO:0007669"/>
    <property type="project" value="UniProtKB-KW"/>
</dbReference>
<dbReference type="RefSeq" id="WP_252437028.1">
    <property type="nucleotide sequence ID" value="NZ_JAGSOV010000020.1"/>
</dbReference>